<dbReference type="InterPro" id="IPR050834">
    <property type="entry name" value="Glycosyltransf_2"/>
</dbReference>
<dbReference type="EMBL" id="SACR01000005">
    <property type="protein sequence ID" value="RVU44335.1"/>
    <property type="molecule type" value="Genomic_DNA"/>
</dbReference>
<evidence type="ECO:0000259" key="1">
    <source>
        <dbReference type="Pfam" id="PF00535"/>
    </source>
</evidence>
<feature type="domain" description="Glycosyltransferase 2-like" evidence="1">
    <location>
        <begin position="8"/>
        <end position="112"/>
    </location>
</feature>
<dbReference type="SUPFAM" id="SSF53448">
    <property type="entry name" value="Nucleotide-diphospho-sugar transferases"/>
    <property type="match status" value="1"/>
</dbReference>
<gene>
    <name evidence="2" type="ORF">EOE66_16785</name>
</gene>
<dbReference type="Pfam" id="PF00535">
    <property type="entry name" value="Glycos_transf_2"/>
    <property type="match status" value="1"/>
</dbReference>
<evidence type="ECO:0000313" key="2">
    <source>
        <dbReference type="EMBL" id="RVU44335.1"/>
    </source>
</evidence>
<dbReference type="GO" id="GO:0016740">
    <property type="term" value="F:transferase activity"/>
    <property type="evidence" value="ECO:0007669"/>
    <property type="project" value="UniProtKB-KW"/>
</dbReference>
<comment type="caution">
    <text evidence="2">The sequence shown here is derived from an EMBL/GenBank/DDBJ whole genome shotgun (WGS) entry which is preliminary data.</text>
</comment>
<accession>A0A437RC50</accession>
<dbReference type="PANTHER" id="PTHR43685">
    <property type="entry name" value="GLYCOSYLTRANSFERASE"/>
    <property type="match status" value="1"/>
</dbReference>
<proteinExistence type="predicted"/>
<dbReference type="Proteomes" id="UP000285575">
    <property type="component" value="Unassembled WGS sequence"/>
</dbReference>
<dbReference type="PANTHER" id="PTHR43685:SF11">
    <property type="entry name" value="GLYCOSYLTRANSFERASE TAGX-RELATED"/>
    <property type="match status" value="1"/>
</dbReference>
<dbReference type="OrthoDB" id="433681at2"/>
<name>A0A437RC50_9BURK</name>
<reference evidence="2 3" key="1">
    <citation type="submission" date="2019-01" db="EMBL/GenBank/DDBJ databases">
        <authorList>
            <person name="Chen W.-M."/>
        </authorList>
    </citation>
    <scope>NUCLEOTIDE SEQUENCE [LARGE SCALE GENOMIC DNA]</scope>
    <source>
        <strain evidence="2 3">KYPY4</strain>
    </source>
</reference>
<dbReference type="AlphaFoldDB" id="A0A437RC50"/>
<protein>
    <submittedName>
        <fullName evidence="2">Glycosyltransferase</fullName>
    </submittedName>
</protein>
<dbReference type="CDD" id="cd06433">
    <property type="entry name" value="GT_2_WfgS_like"/>
    <property type="match status" value="1"/>
</dbReference>
<keyword evidence="3" id="KW-1185">Reference proteome</keyword>
<dbReference type="InterPro" id="IPR029044">
    <property type="entry name" value="Nucleotide-diphossugar_trans"/>
</dbReference>
<dbReference type="InterPro" id="IPR001173">
    <property type="entry name" value="Glyco_trans_2-like"/>
</dbReference>
<evidence type="ECO:0000313" key="3">
    <source>
        <dbReference type="Proteomes" id="UP000285575"/>
    </source>
</evidence>
<organism evidence="2 3">
    <name type="scientific">Rubrivivax rivuli</name>
    <dbReference type="NCBI Taxonomy" id="1862385"/>
    <lineage>
        <taxon>Bacteria</taxon>
        <taxon>Pseudomonadati</taxon>
        <taxon>Pseudomonadota</taxon>
        <taxon>Betaproteobacteria</taxon>
        <taxon>Burkholderiales</taxon>
        <taxon>Sphaerotilaceae</taxon>
        <taxon>Rubrivivax</taxon>
    </lineage>
</organism>
<dbReference type="Gene3D" id="3.90.550.10">
    <property type="entry name" value="Spore Coat Polysaccharide Biosynthesis Protein SpsA, Chain A"/>
    <property type="match status" value="1"/>
</dbReference>
<sequence length="275" mass="30981">MGALPRISLVTCSYQQGRFLGATMRSVLEQGYPALEYIVVDGASTDGSAELIAAHADRLAWWVSERDRGQTDALIKGFARSTGDIQGWLCSDDLLLPGALDTVADFFARHPEVDWLYGDALWIDAQGLPLRAKKEMGWSRTVFLFDHNYLAQPSVFWRRSLYERVGGLQRDWNLAMDADLWLRFARVSRPHHVAQYLSCMRYYPEQKTRALKPAGRKEDEALRQREAPTLAALPRWPLRAAARGLRWSLKAASGGYTASVPAACKPWLQALEITK</sequence>
<dbReference type="RefSeq" id="WP_128229883.1">
    <property type="nucleotide sequence ID" value="NZ_SACR01000005.1"/>
</dbReference>
<keyword evidence="2" id="KW-0808">Transferase</keyword>